<dbReference type="KEGG" id="dsl:Dacsa_2786"/>
<evidence type="ECO:0000313" key="1">
    <source>
        <dbReference type="EMBL" id="AFZ51356.1"/>
    </source>
</evidence>
<dbReference type="EMBL" id="CP003944">
    <property type="protein sequence ID" value="AFZ51356.1"/>
    <property type="molecule type" value="Genomic_DNA"/>
</dbReference>
<proteinExistence type="predicted"/>
<organism evidence="1 2">
    <name type="scientific">Dactylococcopsis salina (strain PCC 8305)</name>
    <name type="common">Myxobactron salinum</name>
    <dbReference type="NCBI Taxonomy" id="13035"/>
    <lineage>
        <taxon>Bacteria</taxon>
        <taxon>Bacillati</taxon>
        <taxon>Cyanobacteriota</taxon>
        <taxon>Cyanophyceae</taxon>
        <taxon>Nodosilineales</taxon>
        <taxon>Cymatolegaceae</taxon>
        <taxon>Dactylococcopsis</taxon>
    </lineage>
</organism>
<dbReference type="AlphaFoldDB" id="K9YWQ9"/>
<dbReference type="InterPro" id="IPR014964">
    <property type="entry name" value="DUF1830"/>
</dbReference>
<sequence length="89" mass="10323">MTTMATQPLETENKMLLCHFFNHRDQVVIARISNIPNWYLERVVFPAQRFLFEAPEEAVLEIHSPEQGTIHEDTIPCRDLSISQDALNN</sequence>
<accession>K9YWQ9</accession>
<reference evidence="1" key="1">
    <citation type="submission" date="2012-04" db="EMBL/GenBank/DDBJ databases">
        <title>Finished genome of Dactylococcopsis salina PCC 8305.</title>
        <authorList>
            <consortium name="US DOE Joint Genome Institute"/>
            <person name="Gugger M."/>
            <person name="Coursin T."/>
            <person name="Rippka R."/>
            <person name="Tandeau De Marsac N."/>
            <person name="Huntemann M."/>
            <person name="Wei C.-L."/>
            <person name="Han J."/>
            <person name="Detter J.C."/>
            <person name="Han C."/>
            <person name="Tapia R."/>
            <person name="Daligault H."/>
            <person name="Chen A."/>
            <person name="Krypides N."/>
            <person name="Mavromatis K."/>
            <person name="Markowitz V."/>
            <person name="Szeto E."/>
            <person name="Ivanova N."/>
            <person name="Ovchinnikova G."/>
            <person name="Pagani I."/>
            <person name="Pati A."/>
            <person name="Goodwin L."/>
            <person name="Peters L."/>
            <person name="Pitluck S."/>
            <person name="Woyke T."/>
            <person name="Kerfeld C."/>
        </authorList>
    </citation>
    <scope>NUCLEOTIDE SEQUENCE [LARGE SCALE GENOMIC DNA]</scope>
    <source>
        <strain evidence="1">PCC 8305</strain>
    </source>
</reference>
<evidence type="ECO:0000313" key="2">
    <source>
        <dbReference type="Proteomes" id="UP000010482"/>
    </source>
</evidence>
<evidence type="ECO:0008006" key="3">
    <source>
        <dbReference type="Google" id="ProtNLM"/>
    </source>
</evidence>
<keyword evidence="2" id="KW-1185">Reference proteome</keyword>
<dbReference type="STRING" id="13035.Dacsa_2786"/>
<dbReference type="HOGENOM" id="CLU_144128_2_0_3"/>
<dbReference type="OrthoDB" id="460810at2"/>
<protein>
    <recommendedName>
        <fullName evidence="3">DUF1830 domain-containing protein</fullName>
    </recommendedName>
</protein>
<dbReference type="Pfam" id="PF08865">
    <property type="entry name" value="DUF1830"/>
    <property type="match status" value="1"/>
</dbReference>
<name>K9YWQ9_DACS8</name>
<dbReference type="Proteomes" id="UP000010482">
    <property type="component" value="Chromosome"/>
</dbReference>
<dbReference type="RefSeq" id="WP_015230345.1">
    <property type="nucleotide sequence ID" value="NC_019780.1"/>
</dbReference>
<gene>
    <name evidence="1" type="ORF">Dacsa_2786</name>
</gene>
<dbReference type="eggNOG" id="ENOG50340RT">
    <property type="taxonomic scope" value="Bacteria"/>
</dbReference>